<evidence type="ECO:0000256" key="1">
    <source>
        <dbReference type="SAM" id="SignalP"/>
    </source>
</evidence>
<dbReference type="InterPro" id="IPR002557">
    <property type="entry name" value="Chitin-bd_dom"/>
</dbReference>
<dbReference type="AlphaFoldDB" id="A0A2R8C1D4"/>
<dbReference type="EMBL" id="ONZF01000016">
    <property type="protein sequence ID" value="SPJ26228.1"/>
    <property type="molecule type" value="Genomic_DNA"/>
</dbReference>
<dbReference type="Gene3D" id="2.170.140.10">
    <property type="entry name" value="Chitin binding domain"/>
    <property type="match status" value="1"/>
</dbReference>
<dbReference type="SUPFAM" id="SSF57625">
    <property type="entry name" value="Invertebrate chitin-binding proteins"/>
    <property type="match status" value="1"/>
</dbReference>
<evidence type="ECO:0000259" key="2">
    <source>
        <dbReference type="Pfam" id="PF01607"/>
    </source>
</evidence>
<keyword evidence="1" id="KW-0732">Signal</keyword>
<accession>A0A2R8C1D4</accession>
<reference evidence="3 4" key="1">
    <citation type="submission" date="2018-03" db="EMBL/GenBank/DDBJ databases">
        <authorList>
            <person name="Keele B.F."/>
        </authorList>
    </citation>
    <scope>NUCLEOTIDE SEQUENCE [LARGE SCALE GENOMIC DNA]</scope>
    <source>
        <strain evidence="3 4">CECT 8504</strain>
    </source>
</reference>
<dbReference type="Proteomes" id="UP000244912">
    <property type="component" value="Unassembled WGS sequence"/>
</dbReference>
<evidence type="ECO:0000313" key="4">
    <source>
        <dbReference type="Proteomes" id="UP000244912"/>
    </source>
</evidence>
<dbReference type="GO" id="GO:0008061">
    <property type="term" value="F:chitin binding"/>
    <property type="evidence" value="ECO:0007669"/>
    <property type="project" value="InterPro"/>
</dbReference>
<evidence type="ECO:0000313" key="3">
    <source>
        <dbReference type="EMBL" id="SPJ26228.1"/>
    </source>
</evidence>
<organism evidence="3 4">
    <name type="scientific">Palleronia abyssalis</name>
    <dbReference type="NCBI Taxonomy" id="1501240"/>
    <lineage>
        <taxon>Bacteria</taxon>
        <taxon>Pseudomonadati</taxon>
        <taxon>Pseudomonadota</taxon>
        <taxon>Alphaproteobacteria</taxon>
        <taxon>Rhodobacterales</taxon>
        <taxon>Roseobacteraceae</taxon>
        <taxon>Palleronia</taxon>
    </lineage>
</organism>
<protein>
    <recommendedName>
        <fullName evidence="2">Chitin-binding type-2 domain-containing protein</fullName>
    </recommendedName>
</protein>
<sequence length="49" mass="5105">MKTLLTAFILAAAPLSAFADCSWSKQTAMSCADGTTYDSDTQNCVPVTG</sequence>
<dbReference type="GO" id="GO:0005576">
    <property type="term" value="C:extracellular region"/>
    <property type="evidence" value="ECO:0007669"/>
    <property type="project" value="InterPro"/>
</dbReference>
<dbReference type="RefSeq" id="WP_108895934.1">
    <property type="nucleotide sequence ID" value="NZ_ONZF01000016.1"/>
</dbReference>
<feature type="domain" description="Chitin-binding type-2" evidence="2">
    <location>
        <begin position="17"/>
        <end position="46"/>
    </location>
</feature>
<dbReference type="OrthoDB" id="7875846at2"/>
<gene>
    <name evidence="3" type="ORF">PAA8504_04085</name>
</gene>
<dbReference type="Pfam" id="PF01607">
    <property type="entry name" value="CBM_14"/>
    <property type="match status" value="1"/>
</dbReference>
<keyword evidence="4" id="KW-1185">Reference proteome</keyword>
<dbReference type="InterPro" id="IPR036508">
    <property type="entry name" value="Chitin-bd_dom_sf"/>
</dbReference>
<feature type="signal peptide" evidence="1">
    <location>
        <begin position="1"/>
        <end position="19"/>
    </location>
</feature>
<name>A0A2R8C1D4_9RHOB</name>
<feature type="chain" id="PRO_5015310350" description="Chitin-binding type-2 domain-containing protein" evidence="1">
    <location>
        <begin position="20"/>
        <end position="49"/>
    </location>
</feature>
<proteinExistence type="predicted"/>